<dbReference type="EC" id="3.2.1.-" evidence="2"/>
<dbReference type="InterPro" id="IPR019301">
    <property type="entry name" value="Flagellar_prot_FlgJ_N"/>
</dbReference>
<organism evidence="2 3">
    <name type="scientific">Caulifigura coniformis</name>
    <dbReference type="NCBI Taxonomy" id="2527983"/>
    <lineage>
        <taxon>Bacteria</taxon>
        <taxon>Pseudomonadati</taxon>
        <taxon>Planctomycetota</taxon>
        <taxon>Planctomycetia</taxon>
        <taxon>Planctomycetales</taxon>
        <taxon>Planctomycetaceae</taxon>
        <taxon>Caulifigura</taxon>
    </lineage>
</organism>
<dbReference type="AlphaFoldDB" id="A0A517SJC6"/>
<dbReference type="PRINTS" id="PR01002">
    <property type="entry name" value="FLGFLGJ"/>
</dbReference>
<dbReference type="EMBL" id="CP036271">
    <property type="protein sequence ID" value="QDT56233.1"/>
    <property type="molecule type" value="Genomic_DNA"/>
</dbReference>
<dbReference type="GO" id="GO:0016798">
    <property type="term" value="F:hydrolase activity, acting on glycosyl bonds"/>
    <property type="evidence" value="ECO:0007669"/>
    <property type="project" value="UniProtKB-KW"/>
</dbReference>
<dbReference type="Pfam" id="PF10135">
    <property type="entry name" value="Rod-binding"/>
    <property type="match status" value="1"/>
</dbReference>
<keyword evidence="3" id="KW-1185">Reference proteome</keyword>
<dbReference type="Proteomes" id="UP000315700">
    <property type="component" value="Chromosome"/>
</dbReference>
<evidence type="ECO:0000313" key="3">
    <source>
        <dbReference type="Proteomes" id="UP000315700"/>
    </source>
</evidence>
<keyword evidence="2" id="KW-0378">Hydrolase</keyword>
<dbReference type="KEGG" id="ccos:Pan44_42850"/>
<evidence type="ECO:0000259" key="1">
    <source>
        <dbReference type="Pfam" id="PF10135"/>
    </source>
</evidence>
<dbReference type="RefSeq" id="WP_197453528.1">
    <property type="nucleotide sequence ID" value="NZ_CP036271.1"/>
</dbReference>
<protein>
    <submittedName>
        <fullName evidence="2">Peptidoglycan hydrolase FlgJ</fullName>
        <ecNumber evidence="2">3.2.1.-</ecNumber>
    </submittedName>
</protein>
<reference evidence="2 3" key="1">
    <citation type="submission" date="2019-02" db="EMBL/GenBank/DDBJ databases">
        <title>Deep-cultivation of Planctomycetes and their phenomic and genomic characterization uncovers novel biology.</title>
        <authorList>
            <person name="Wiegand S."/>
            <person name="Jogler M."/>
            <person name="Boedeker C."/>
            <person name="Pinto D."/>
            <person name="Vollmers J."/>
            <person name="Rivas-Marin E."/>
            <person name="Kohn T."/>
            <person name="Peeters S.H."/>
            <person name="Heuer A."/>
            <person name="Rast P."/>
            <person name="Oberbeckmann S."/>
            <person name="Bunk B."/>
            <person name="Jeske O."/>
            <person name="Meyerdierks A."/>
            <person name="Storesund J.E."/>
            <person name="Kallscheuer N."/>
            <person name="Luecker S."/>
            <person name="Lage O.M."/>
            <person name="Pohl T."/>
            <person name="Merkel B.J."/>
            <person name="Hornburger P."/>
            <person name="Mueller R.-W."/>
            <person name="Bruemmer F."/>
            <person name="Labrenz M."/>
            <person name="Spormann A.M."/>
            <person name="Op den Camp H."/>
            <person name="Overmann J."/>
            <person name="Amann R."/>
            <person name="Jetten M.S.M."/>
            <person name="Mascher T."/>
            <person name="Medema M.H."/>
            <person name="Devos D.P."/>
            <person name="Kaster A.-K."/>
            <person name="Ovreas L."/>
            <person name="Rohde M."/>
            <person name="Galperin M.Y."/>
            <person name="Jogler C."/>
        </authorList>
    </citation>
    <scope>NUCLEOTIDE SEQUENCE [LARGE SCALE GENOMIC DNA]</scope>
    <source>
        <strain evidence="2 3">Pan44</strain>
    </source>
</reference>
<evidence type="ECO:0000313" key="2">
    <source>
        <dbReference type="EMBL" id="QDT56233.1"/>
    </source>
</evidence>
<sequence length="97" mass="9934">MNAITSLPSSAESGLLGLDVGNASSGKIEDAAKQVEGLFVSMLLKTMRETMASEMFGGDGADVWGGMFDQSMGEHIVSAGGLGLVEQLQPGRLSVSA</sequence>
<dbReference type="InParanoid" id="A0A517SJC6"/>
<name>A0A517SJC6_9PLAN</name>
<keyword evidence="2" id="KW-0326">Glycosidase</keyword>
<feature type="domain" description="Flagellar protein FlgJ N-terminal" evidence="1">
    <location>
        <begin position="45"/>
        <end position="88"/>
    </location>
</feature>
<accession>A0A517SJC6</accession>
<proteinExistence type="predicted"/>
<gene>
    <name evidence="2" type="primary">flgJ</name>
    <name evidence="2" type="ORF">Pan44_42850</name>
</gene>